<dbReference type="PANTHER" id="PTHR21015">
    <property type="entry name" value="UDP-N-ACETYLGLUCOSAMINE--N-ACETYLMURAMYL-(PENTAPEPTIDE) PYROPHOSPHORYL-UNDECAPRENOL N-ACETYLGLUCOSAMINE TRANSFERASE 1"/>
    <property type="match status" value="1"/>
</dbReference>
<dbReference type="SUPFAM" id="SSF53756">
    <property type="entry name" value="UDP-Glycosyltransferase/glycogen phosphorylase"/>
    <property type="match status" value="1"/>
</dbReference>
<dbReference type="Proteomes" id="UP000569914">
    <property type="component" value="Unassembled WGS sequence"/>
</dbReference>
<proteinExistence type="predicted"/>
<dbReference type="GO" id="GO:0016758">
    <property type="term" value="F:hexosyltransferase activity"/>
    <property type="evidence" value="ECO:0007669"/>
    <property type="project" value="InterPro"/>
</dbReference>
<evidence type="ECO:0000259" key="1">
    <source>
        <dbReference type="Pfam" id="PF04101"/>
    </source>
</evidence>
<dbReference type="EMBL" id="JACCBU010000001">
    <property type="protein sequence ID" value="NYE75489.1"/>
    <property type="molecule type" value="Genomic_DNA"/>
</dbReference>
<dbReference type="PANTHER" id="PTHR21015:SF28">
    <property type="entry name" value="SLL1722 PROTEIN"/>
    <property type="match status" value="1"/>
</dbReference>
<feature type="domain" description="Glycosyl transferase family 28 C-terminal" evidence="1">
    <location>
        <begin position="223"/>
        <end position="362"/>
    </location>
</feature>
<dbReference type="RefSeq" id="WP_179757983.1">
    <property type="nucleotide sequence ID" value="NZ_JACCBU010000001.1"/>
</dbReference>
<evidence type="ECO:0000313" key="2">
    <source>
        <dbReference type="EMBL" id="NYE75489.1"/>
    </source>
</evidence>
<keyword evidence="3" id="KW-1185">Reference proteome</keyword>
<dbReference type="Pfam" id="PF04101">
    <property type="entry name" value="Glyco_tran_28_C"/>
    <property type="match status" value="1"/>
</dbReference>
<evidence type="ECO:0000313" key="3">
    <source>
        <dbReference type="Proteomes" id="UP000569914"/>
    </source>
</evidence>
<gene>
    <name evidence="2" type="ORF">BKA15_006818</name>
</gene>
<sequence length="394" mass="42132">MHPLRVALYSHDTVGLGHTRRNLTIAAALSRRDADLLMITGNPEATRLPLPRRTDVITMPTIGKDAAGDYRSRVLSLSYPDMINVRRALLSSVLGEFRPDLLIVDKVPRGAGGELEPALRQVARDGGRAVLGLREVLDDPASTAAQWRADRTTQAIDEFYAAVWVYGDPRVYDPRTEYRLPGSVADKLEFTGYLSRGRTSGLTGGRGSVGQLDPARPYVACLVGGGQDGDALALAFAEAAFPQDHLGVVVCGPYLAAERRARLRQLAGRRSDLVLLDVVPGADAVIDRAAAVVSMAGYNTVCEILATATPALLVPRTRPRAEQLIRAERFAGRGLVDLLPPDRLSPGRLADWLASAVAGSAQATLRSSTSVRLDGLARIPHLADALLGVTEDAA</sequence>
<dbReference type="AlphaFoldDB" id="A0A7Y9IER4"/>
<dbReference type="InterPro" id="IPR007235">
    <property type="entry name" value="Glyco_trans_28_C"/>
</dbReference>
<keyword evidence="2" id="KW-0808">Transferase</keyword>
<accession>A0A7Y9IER4</accession>
<comment type="caution">
    <text evidence="2">The sequence shown here is derived from an EMBL/GenBank/DDBJ whole genome shotgun (WGS) entry which is preliminary data.</text>
</comment>
<protein>
    <submittedName>
        <fullName evidence="2">Putative glycosyltransferase</fullName>
    </submittedName>
</protein>
<reference evidence="2 3" key="1">
    <citation type="submission" date="2020-07" db="EMBL/GenBank/DDBJ databases">
        <title>Sequencing the genomes of 1000 actinobacteria strains.</title>
        <authorList>
            <person name="Klenk H.-P."/>
        </authorList>
    </citation>
    <scope>NUCLEOTIDE SEQUENCE [LARGE SCALE GENOMIC DNA]</scope>
    <source>
        <strain evidence="2 3">DSM 22083</strain>
    </source>
</reference>
<name>A0A7Y9IER4_9ACTN</name>
<dbReference type="Gene3D" id="3.40.50.2000">
    <property type="entry name" value="Glycogen Phosphorylase B"/>
    <property type="match status" value="1"/>
</dbReference>
<organism evidence="2 3">
    <name type="scientific">Microlunatus parietis</name>
    <dbReference type="NCBI Taxonomy" id="682979"/>
    <lineage>
        <taxon>Bacteria</taxon>
        <taxon>Bacillati</taxon>
        <taxon>Actinomycetota</taxon>
        <taxon>Actinomycetes</taxon>
        <taxon>Propionibacteriales</taxon>
        <taxon>Propionibacteriaceae</taxon>
        <taxon>Microlunatus</taxon>
    </lineage>
</organism>